<feature type="transmembrane region" description="Helical" evidence="8">
    <location>
        <begin position="12"/>
        <end position="36"/>
    </location>
</feature>
<dbReference type="InterPro" id="IPR051050">
    <property type="entry name" value="Lipid_II_flippase_MurJ/MviN"/>
</dbReference>
<sequence>MSRGLYTTTVAIMVITLVSRILGFLRETAIAAYFGASEVSDAFFIAFSIPGVLFAAMASAIGTTFIPVYQRLGKEDRTYFMHNITSVLIVMSLAVTVISIFFAPYLVKIFAPGFETETFHLSVQLTRILLWMVVLLTLNALFTAYLQSHQYFLMPAAVGIPFNIVVVLYLFMFGASLGIVGFTWITLVATIAQVLFLVPSLLRAGYRYRFVIDLKEQGLRQATVLVGPVMIGTIASQLNIIVDRMLASGLTEGSISALNYSNKVMQLAYGIVVISLLSVLYPRLSKIAANNDWNQFRLTLSRTTIVLLLVLLPITVGSMVLAKPIISVLFERGVFDAQATELTAGAYFFFSIGLIGLGTRELWTKAFYSLQDTKTPMTNGIFAIGLNIVLNLILVGPMQHLGLALATSISFIVASFLQYRSLTRQIGTLWTKTMTVSLLKMIAASTVMGGVVYALSVYVPWHEGTFVWRAFLLTAIIVLGALTYVVMLFAFREDVTLDVMRRGWVKLKGLALSRLGAR</sequence>
<comment type="pathway">
    <text evidence="8">Cell wall biogenesis; peptidoglycan biosynthesis.</text>
</comment>
<dbReference type="GO" id="GO:0034204">
    <property type="term" value="P:lipid translocation"/>
    <property type="evidence" value="ECO:0007669"/>
    <property type="project" value="TreeGrafter"/>
</dbReference>
<dbReference type="Pfam" id="PF03023">
    <property type="entry name" value="MurJ"/>
    <property type="match status" value="1"/>
</dbReference>
<dbReference type="EMBL" id="PEBX01000001">
    <property type="protein sequence ID" value="PTQ57945.1"/>
    <property type="molecule type" value="Genomic_DNA"/>
</dbReference>
<keyword evidence="2 8" id="KW-1003">Cell membrane</keyword>
<feature type="transmembrane region" description="Helical" evidence="8">
    <location>
        <begin position="346"/>
        <end position="363"/>
    </location>
</feature>
<feature type="transmembrane region" description="Helical" evidence="8">
    <location>
        <begin position="87"/>
        <end position="107"/>
    </location>
</feature>
<dbReference type="GO" id="GO:0071555">
    <property type="term" value="P:cell wall organization"/>
    <property type="evidence" value="ECO:0007669"/>
    <property type="project" value="UniProtKB-UniRule"/>
</dbReference>
<proteinExistence type="inferred from homology"/>
<keyword evidence="5 8" id="KW-0573">Peptidoglycan synthesis</keyword>
<evidence type="ECO:0000256" key="8">
    <source>
        <dbReference type="HAMAP-Rule" id="MF_02078"/>
    </source>
</evidence>
<evidence type="ECO:0000256" key="5">
    <source>
        <dbReference type="ARBA" id="ARBA00022984"/>
    </source>
</evidence>
<dbReference type="GO" id="GO:0008360">
    <property type="term" value="P:regulation of cell shape"/>
    <property type="evidence" value="ECO:0007669"/>
    <property type="project" value="UniProtKB-UniRule"/>
</dbReference>
<dbReference type="PANTHER" id="PTHR47019:SF1">
    <property type="entry name" value="LIPID II FLIPPASE MURJ"/>
    <property type="match status" value="1"/>
</dbReference>
<dbReference type="GO" id="GO:0015648">
    <property type="term" value="F:lipid-linked peptidoglycan transporter activity"/>
    <property type="evidence" value="ECO:0007669"/>
    <property type="project" value="UniProtKB-UniRule"/>
</dbReference>
<dbReference type="PIRSF" id="PIRSF002869">
    <property type="entry name" value="MviN"/>
    <property type="match status" value="1"/>
</dbReference>
<organism evidence="10 11">
    <name type="scientific">Candidatus Carbonibacillus altaicus</name>
    <dbReference type="NCBI Taxonomy" id="2163959"/>
    <lineage>
        <taxon>Bacteria</taxon>
        <taxon>Bacillati</taxon>
        <taxon>Bacillota</taxon>
        <taxon>Bacilli</taxon>
        <taxon>Bacillales</taxon>
        <taxon>Candidatus Carbonibacillus</taxon>
    </lineage>
</organism>
<evidence type="ECO:0000256" key="1">
    <source>
        <dbReference type="ARBA" id="ARBA00004651"/>
    </source>
</evidence>
<keyword evidence="4 8" id="KW-0133">Cell shape</keyword>
<dbReference type="GO" id="GO:0005886">
    <property type="term" value="C:plasma membrane"/>
    <property type="evidence" value="ECO:0007669"/>
    <property type="project" value="UniProtKB-SubCell"/>
</dbReference>
<feature type="transmembrane region" description="Helical" evidence="8">
    <location>
        <begin position="42"/>
        <end position="66"/>
    </location>
</feature>
<feature type="transmembrane region" description="Helical" evidence="8">
    <location>
        <begin position="222"/>
        <end position="242"/>
    </location>
</feature>
<keyword evidence="8 9" id="KW-0961">Cell wall biogenesis/degradation</keyword>
<protein>
    <recommendedName>
        <fullName evidence="8">Probable lipid II flippase MurJ</fullName>
    </recommendedName>
</protein>
<feature type="transmembrane region" description="Helical" evidence="8">
    <location>
        <begin position="305"/>
        <end position="326"/>
    </location>
</feature>
<dbReference type="PANTHER" id="PTHR47019">
    <property type="entry name" value="LIPID II FLIPPASE MURJ"/>
    <property type="match status" value="1"/>
</dbReference>
<comment type="subcellular location">
    <subcellularLocation>
        <location evidence="1 8">Cell membrane</location>
        <topology evidence="1 8">Multi-pass membrane protein</topology>
    </subcellularLocation>
</comment>
<dbReference type="AlphaFoldDB" id="A0A2R6Y5L5"/>
<dbReference type="CDD" id="cd13123">
    <property type="entry name" value="MATE_MurJ_like"/>
    <property type="match status" value="1"/>
</dbReference>
<dbReference type="InterPro" id="IPR004268">
    <property type="entry name" value="MurJ"/>
</dbReference>
<name>A0A2R6Y5L5_9BACL</name>
<evidence type="ECO:0000256" key="4">
    <source>
        <dbReference type="ARBA" id="ARBA00022960"/>
    </source>
</evidence>
<keyword evidence="6 8" id="KW-1133">Transmembrane helix</keyword>
<feature type="transmembrane region" description="Helical" evidence="8">
    <location>
        <begin position="438"/>
        <end position="461"/>
    </location>
</feature>
<evidence type="ECO:0000256" key="2">
    <source>
        <dbReference type="ARBA" id="ARBA00022475"/>
    </source>
</evidence>
<dbReference type="PRINTS" id="PR01806">
    <property type="entry name" value="VIRFACTRMVIN"/>
</dbReference>
<feature type="transmembrane region" description="Helical" evidence="8">
    <location>
        <begin position="400"/>
        <end position="417"/>
    </location>
</feature>
<feature type="transmembrane region" description="Helical" evidence="8">
    <location>
        <begin position="467"/>
        <end position="491"/>
    </location>
</feature>
<dbReference type="Proteomes" id="UP000244338">
    <property type="component" value="Unassembled WGS sequence"/>
</dbReference>
<feature type="transmembrane region" description="Helical" evidence="8">
    <location>
        <begin position="267"/>
        <end position="284"/>
    </location>
</feature>
<comment type="caution">
    <text evidence="10">The sequence shown here is derived from an EMBL/GenBank/DDBJ whole genome shotgun (WGS) entry which is preliminary data.</text>
</comment>
<feature type="transmembrane region" description="Helical" evidence="8">
    <location>
        <begin position="153"/>
        <end position="173"/>
    </location>
</feature>
<evidence type="ECO:0000256" key="3">
    <source>
        <dbReference type="ARBA" id="ARBA00022692"/>
    </source>
</evidence>
<evidence type="ECO:0000256" key="6">
    <source>
        <dbReference type="ARBA" id="ARBA00022989"/>
    </source>
</evidence>
<comment type="similarity">
    <text evidence="8 9">Belongs to the MurJ/MviN family.</text>
</comment>
<evidence type="ECO:0000313" key="11">
    <source>
        <dbReference type="Proteomes" id="UP000244338"/>
    </source>
</evidence>
<reference evidence="11" key="1">
    <citation type="journal article" date="2018" name="Sci. Rep.">
        <title>Lignite coal burning seam in the remote Altai Mountains harbors a hydrogen-driven thermophilic microbial community.</title>
        <authorList>
            <person name="Kadnikov V.V."/>
            <person name="Mardanov A.V."/>
            <person name="Ivasenko D.A."/>
            <person name="Antsiferov D.V."/>
            <person name="Beletsky A.V."/>
            <person name="Karnachuk O.V."/>
            <person name="Ravin N.V."/>
        </authorList>
    </citation>
    <scope>NUCLEOTIDE SEQUENCE [LARGE SCALE GENOMIC DNA]</scope>
</reference>
<feature type="transmembrane region" description="Helical" evidence="8">
    <location>
        <begin position="127"/>
        <end position="146"/>
    </location>
</feature>
<feature type="transmembrane region" description="Helical" evidence="8">
    <location>
        <begin position="179"/>
        <end position="202"/>
    </location>
</feature>
<keyword evidence="8 9" id="KW-0813">Transport</keyword>
<feature type="transmembrane region" description="Helical" evidence="8">
    <location>
        <begin position="375"/>
        <end position="394"/>
    </location>
</feature>
<keyword evidence="7 8" id="KW-0472">Membrane</keyword>
<dbReference type="HAMAP" id="MF_02078">
    <property type="entry name" value="MurJ_MviN"/>
    <property type="match status" value="1"/>
</dbReference>
<keyword evidence="3 8" id="KW-0812">Transmembrane</keyword>
<accession>A0A2R6Y5L5</accession>
<dbReference type="GO" id="GO:0009252">
    <property type="term" value="P:peptidoglycan biosynthetic process"/>
    <property type="evidence" value="ECO:0007669"/>
    <property type="project" value="UniProtKB-UniRule"/>
</dbReference>
<evidence type="ECO:0000313" key="10">
    <source>
        <dbReference type="EMBL" id="PTQ57945.1"/>
    </source>
</evidence>
<evidence type="ECO:0000256" key="9">
    <source>
        <dbReference type="PIRNR" id="PIRNR002869"/>
    </source>
</evidence>
<comment type="function">
    <text evidence="8 9">Involved in peptidoglycan biosynthesis. Transports lipid-linked peptidoglycan precursors from the inner to the outer leaflet of the cytoplasmic membrane.</text>
</comment>
<gene>
    <name evidence="8" type="primary">murJ</name>
    <name evidence="10" type="ORF">BSOLF_0456</name>
</gene>
<dbReference type="NCBIfam" id="TIGR01695">
    <property type="entry name" value="murJ_mviN"/>
    <property type="match status" value="1"/>
</dbReference>
<dbReference type="UniPathway" id="UPA00219"/>
<evidence type="ECO:0000256" key="7">
    <source>
        <dbReference type="ARBA" id="ARBA00023136"/>
    </source>
</evidence>